<reference evidence="2 3" key="1">
    <citation type="journal article" date="2011" name="Proc. Natl. Acad. Sci. U.S.A.">
        <title>Evolutionary erosion of yeast sex chromosomes by mating-type switching accidents.</title>
        <authorList>
            <person name="Gordon J.L."/>
            <person name="Armisen D."/>
            <person name="Proux-Wera E."/>
            <person name="Oheigeartaigh S.S."/>
            <person name="Byrne K.P."/>
            <person name="Wolfe K.H."/>
        </authorList>
    </citation>
    <scope>NUCLEOTIDE SEQUENCE [LARGE SCALE GENOMIC DNA]</scope>
    <source>
        <strain evidence="3">ATCC 34711 / CBS 6284 / DSM 70876 / NBRC 10599 / NRRL Y-10934 / UCD 77-7</strain>
    </source>
</reference>
<name>I2H3D9_HENB6</name>
<dbReference type="GO" id="GO:0051260">
    <property type="term" value="P:protein homooligomerization"/>
    <property type="evidence" value="ECO:0007669"/>
    <property type="project" value="InterPro"/>
</dbReference>
<dbReference type="Proteomes" id="UP000002866">
    <property type="component" value="Chromosome 4"/>
</dbReference>
<dbReference type="SUPFAM" id="SSF54695">
    <property type="entry name" value="POZ domain"/>
    <property type="match status" value="1"/>
</dbReference>
<dbReference type="AlphaFoldDB" id="I2H3D9"/>
<accession>I2H3D9</accession>
<sequence>MLDSPTSSSSSSSSSLTNALPDDTIYTIQMATKSYLLSGKLLSVDSPNKFTEYFQSHKDQTKIYVFDRCQVSFELIINYLRGCPLIIENETQFSIALADSMYYDLSKLRSILKNFPFYFLNVSSRHFKISKNLITKFGDYGNFFKIATETTYCSFEQYYLLNDTTSSSQSLDDSNDNTLSVSYPPLKHPLYLEKNPDTLADLLTILQDSNLNSIKDLSEARRINLFNDCKFYRLNNLLQLIINFKINYNHITKLQEIIINLIDLDSRSLWVNNILEDSQFISPSASPSIQNRLKYNNNSDDEESNDHPNKKIKICIDKTNDSSHTECWNICRYKRQLIDDYPRDLIFQINNDSLIDSNTLLNIGDCNMVLNKTKQLLHITLTGNLIRWFKRTFTKVLTAMNLNITDFEKYLPISNKNSKDLDSIGNTKCIKHLILPACISICDLKVNNQACPNLKNVVMDKSFSDHDEYVMDFSNLNDLKKARGMNLYLKKSLWKLGIQYKKLLLIAIKADAICGNTKESSLNSSIDFL</sequence>
<dbReference type="GeneID" id="14495927"/>
<dbReference type="InterPro" id="IPR011333">
    <property type="entry name" value="SKP1/BTB/POZ_sf"/>
</dbReference>
<proteinExistence type="predicted"/>
<dbReference type="InterPro" id="IPR003131">
    <property type="entry name" value="T1-type_BTB"/>
</dbReference>
<dbReference type="OMA" id="PNFFTRY"/>
<gene>
    <name evidence="2" type="primary">TBLA0D03940</name>
    <name evidence="2" type="ORF">TBLA_0D03940</name>
</gene>
<dbReference type="Pfam" id="PF02214">
    <property type="entry name" value="BTB_2"/>
    <property type="match status" value="1"/>
</dbReference>
<evidence type="ECO:0000313" key="3">
    <source>
        <dbReference type="Proteomes" id="UP000002866"/>
    </source>
</evidence>
<dbReference type="STRING" id="1071380.I2H3D9"/>
<dbReference type="HOGENOM" id="CLU_017395_2_1_1"/>
<dbReference type="EMBL" id="HE806319">
    <property type="protein sequence ID" value="CCH60891.1"/>
    <property type="molecule type" value="Genomic_DNA"/>
</dbReference>
<dbReference type="InParanoid" id="I2H3D9"/>
<dbReference type="RefSeq" id="XP_004180410.1">
    <property type="nucleotide sequence ID" value="XM_004180362.1"/>
</dbReference>
<keyword evidence="3" id="KW-1185">Reference proteome</keyword>
<feature type="domain" description="Potassium channel tetramerisation-type BTB" evidence="1">
    <location>
        <begin position="52"/>
        <end position="108"/>
    </location>
</feature>
<dbReference type="PANTHER" id="PTHR31758:SF2">
    <property type="entry name" value="BTB_POZ DOMAIN-CONTAINING PROTEIN YLR108C"/>
    <property type="match status" value="1"/>
</dbReference>
<organism evidence="2 3">
    <name type="scientific">Henningerozyma blattae (strain ATCC 34711 / CBS 6284 / DSM 70876 / NBRC 10599 / NRRL Y-10934 / UCD 77-7)</name>
    <name type="common">Yeast</name>
    <name type="synonym">Tetrapisispora blattae</name>
    <dbReference type="NCBI Taxonomy" id="1071380"/>
    <lineage>
        <taxon>Eukaryota</taxon>
        <taxon>Fungi</taxon>
        <taxon>Dikarya</taxon>
        <taxon>Ascomycota</taxon>
        <taxon>Saccharomycotina</taxon>
        <taxon>Saccharomycetes</taxon>
        <taxon>Saccharomycetales</taxon>
        <taxon>Saccharomycetaceae</taxon>
        <taxon>Henningerozyma</taxon>
    </lineage>
</organism>
<dbReference type="eggNOG" id="ENOG502QRM9">
    <property type="taxonomic scope" value="Eukaryota"/>
</dbReference>
<dbReference type="OrthoDB" id="2414723at2759"/>
<protein>
    <recommendedName>
        <fullName evidence="1">Potassium channel tetramerisation-type BTB domain-containing protein</fullName>
    </recommendedName>
</protein>
<dbReference type="KEGG" id="tbl:TBLA_0D03940"/>
<evidence type="ECO:0000313" key="2">
    <source>
        <dbReference type="EMBL" id="CCH60891.1"/>
    </source>
</evidence>
<dbReference type="PANTHER" id="PTHR31758">
    <property type="entry name" value="BTB/POZ DOMAIN-CONTAINING PROTEIN YLR108C"/>
    <property type="match status" value="1"/>
</dbReference>
<dbReference type="FunCoup" id="I2H3D9">
    <property type="interactions" value="70"/>
</dbReference>
<dbReference type="Gene3D" id="3.30.710.10">
    <property type="entry name" value="Potassium Channel Kv1.1, Chain A"/>
    <property type="match status" value="1"/>
</dbReference>
<evidence type="ECO:0000259" key="1">
    <source>
        <dbReference type="Pfam" id="PF02214"/>
    </source>
</evidence>